<reference evidence="5 6" key="1">
    <citation type="submission" date="2018-09" db="EMBL/GenBank/DDBJ databases">
        <title>Genome sequencing of strain 6GH32-13.</title>
        <authorList>
            <person name="Weon H.-Y."/>
            <person name="Heo J."/>
            <person name="Kwon S.-W."/>
        </authorList>
    </citation>
    <scope>NUCLEOTIDE SEQUENCE [LARGE SCALE GENOMIC DNA]</scope>
    <source>
        <strain evidence="5 6">5GH32-13</strain>
    </source>
</reference>
<keyword evidence="6" id="KW-1185">Reference proteome</keyword>
<keyword evidence="3" id="KW-0045">Antibiotic biosynthesis</keyword>
<evidence type="ECO:0000256" key="2">
    <source>
        <dbReference type="ARBA" id="ARBA00023002"/>
    </source>
</evidence>
<dbReference type="RefSeq" id="WP_119050448.1">
    <property type="nucleotide sequence ID" value="NZ_CP032157.1"/>
</dbReference>
<dbReference type="GO" id="GO:0017000">
    <property type="term" value="P:antibiotic biosynthetic process"/>
    <property type="evidence" value="ECO:0007669"/>
    <property type="project" value="UniProtKB-KW"/>
</dbReference>
<dbReference type="AlphaFoldDB" id="A0A3B7MMN1"/>
<dbReference type="PANTHER" id="PTHR10696:SF56">
    <property type="entry name" value="TAUD_TFDA-LIKE DOMAIN-CONTAINING PROTEIN"/>
    <property type="match status" value="1"/>
</dbReference>
<protein>
    <submittedName>
        <fullName evidence="5">TauD/TfdA family dioxygenase</fullName>
    </submittedName>
</protein>
<dbReference type="InterPro" id="IPR003819">
    <property type="entry name" value="TauD/TfdA-like"/>
</dbReference>
<comment type="cofactor">
    <cofactor evidence="1">
        <name>Fe(2+)</name>
        <dbReference type="ChEBI" id="CHEBI:29033"/>
    </cofactor>
</comment>
<gene>
    <name evidence="5" type="ORF">D3H65_11490</name>
</gene>
<feature type="domain" description="TauD/TfdA-like" evidence="4">
    <location>
        <begin position="43"/>
        <end position="332"/>
    </location>
</feature>
<accession>A0A3B7MMN1</accession>
<evidence type="ECO:0000259" key="4">
    <source>
        <dbReference type="Pfam" id="PF02668"/>
    </source>
</evidence>
<organism evidence="5 6">
    <name type="scientific">Paraflavitalea soli</name>
    <dbReference type="NCBI Taxonomy" id="2315862"/>
    <lineage>
        <taxon>Bacteria</taxon>
        <taxon>Pseudomonadati</taxon>
        <taxon>Bacteroidota</taxon>
        <taxon>Chitinophagia</taxon>
        <taxon>Chitinophagales</taxon>
        <taxon>Chitinophagaceae</taxon>
        <taxon>Paraflavitalea</taxon>
    </lineage>
</organism>
<dbReference type="InterPro" id="IPR050411">
    <property type="entry name" value="AlphaKG_dependent_hydroxylases"/>
</dbReference>
<evidence type="ECO:0000256" key="1">
    <source>
        <dbReference type="ARBA" id="ARBA00001954"/>
    </source>
</evidence>
<dbReference type="InterPro" id="IPR042098">
    <property type="entry name" value="TauD-like_sf"/>
</dbReference>
<dbReference type="OrthoDB" id="9769888at2"/>
<keyword evidence="5" id="KW-0223">Dioxygenase</keyword>
<proteinExistence type="predicted"/>
<dbReference type="SUPFAM" id="SSF51197">
    <property type="entry name" value="Clavaminate synthase-like"/>
    <property type="match status" value="1"/>
</dbReference>
<sequence>MQPDIQPVSYSTDTFFNVADHAVQARPLHEEDPQLLPLVIEPAHNGVRLVEWIKAHKPAFEKALVKHGGILFRGFGIDTVDAFNQFMNCFDTAPLPYMFRSSPRTELDKSIANIYRSTIYPSDRKINMHNESSYSRVWGRKIVFCCIQQAEEGGETPIADSRKVLQAIPPELVQEFRTKGVKYRRNLLPDLGMPWQEVFQTVDRAVVEETCKKINVDYTFRSNDHLVIEWVKPAVYKHPQSGVETWFNHAFFFNKYSRYEELDMDPEDELPDEYLTSNTFFGDGSEISFDAYSAIKAAYDQNLVVFPYQNGDIIFLDNMLAAHGRSPYKGDRTIATAIIEAASDADDAFKTGL</sequence>
<dbReference type="Proteomes" id="UP000263900">
    <property type="component" value="Chromosome"/>
</dbReference>
<name>A0A3B7MMN1_9BACT</name>
<keyword evidence="2" id="KW-0560">Oxidoreductase</keyword>
<dbReference type="GO" id="GO:0016706">
    <property type="term" value="F:2-oxoglutarate-dependent dioxygenase activity"/>
    <property type="evidence" value="ECO:0007669"/>
    <property type="project" value="UniProtKB-ARBA"/>
</dbReference>
<evidence type="ECO:0000256" key="3">
    <source>
        <dbReference type="ARBA" id="ARBA00023194"/>
    </source>
</evidence>
<dbReference type="Pfam" id="PF02668">
    <property type="entry name" value="TauD"/>
    <property type="match status" value="1"/>
</dbReference>
<dbReference type="PANTHER" id="PTHR10696">
    <property type="entry name" value="GAMMA-BUTYROBETAINE HYDROXYLASE-RELATED"/>
    <property type="match status" value="1"/>
</dbReference>
<evidence type="ECO:0000313" key="5">
    <source>
        <dbReference type="EMBL" id="AXY74563.1"/>
    </source>
</evidence>
<dbReference type="KEGG" id="pseg:D3H65_11490"/>
<evidence type="ECO:0000313" key="6">
    <source>
        <dbReference type="Proteomes" id="UP000263900"/>
    </source>
</evidence>
<dbReference type="EMBL" id="CP032157">
    <property type="protein sequence ID" value="AXY74563.1"/>
    <property type="molecule type" value="Genomic_DNA"/>
</dbReference>
<dbReference type="Gene3D" id="3.60.130.10">
    <property type="entry name" value="Clavaminate synthase-like"/>
    <property type="match status" value="1"/>
</dbReference>